<accession>A0AAX6MIU5</accession>
<evidence type="ECO:0000256" key="4">
    <source>
        <dbReference type="ARBA" id="ARBA00022989"/>
    </source>
</evidence>
<keyword evidence="3 6" id="KW-0812">Transmembrane</keyword>
<comment type="subcellular location">
    <subcellularLocation>
        <location evidence="1">Membrane</location>
        <topology evidence="1">Multi-pass membrane protein</topology>
    </subcellularLocation>
</comment>
<dbReference type="GO" id="GO:0033229">
    <property type="term" value="F:cysteine transmembrane transporter activity"/>
    <property type="evidence" value="ECO:0007669"/>
    <property type="project" value="TreeGrafter"/>
</dbReference>
<dbReference type="AlphaFoldDB" id="A0AAX6MIU5"/>
<dbReference type="EMBL" id="JBANMG010000006">
    <property type="protein sequence ID" value="KAK6952545.1"/>
    <property type="molecule type" value="Genomic_DNA"/>
</dbReference>
<name>A0AAX6MIU5_9PEZI</name>
<dbReference type="PANTHER" id="PTHR43791">
    <property type="entry name" value="PERMEASE-RELATED"/>
    <property type="match status" value="1"/>
</dbReference>
<keyword evidence="5 6" id="KW-0472">Membrane</keyword>
<proteinExistence type="predicted"/>
<protein>
    <submittedName>
        <fullName evidence="7">Uncharacterized protein</fullName>
    </submittedName>
</protein>
<gene>
    <name evidence="7" type="ORF">Daesc_007086</name>
</gene>
<keyword evidence="4 6" id="KW-1133">Transmembrane helix</keyword>
<evidence type="ECO:0000256" key="2">
    <source>
        <dbReference type="ARBA" id="ARBA00022448"/>
    </source>
</evidence>
<organism evidence="7 8">
    <name type="scientific">Daldinia eschscholtzii</name>
    <dbReference type="NCBI Taxonomy" id="292717"/>
    <lineage>
        <taxon>Eukaryota</taxon>
        <taxon>Fungi</taxon>
        <taxon>Dikarya</taxon>
        <taxon>Ascomycota</taxon>
        <taxon>Pezizomycotina</taxon>
        <taxon>Sordariomycetes</taxon>
        <taxon>Xylariomycetidae</taxon>
        <taxon>Xylariales</taxon>
        <taxon>Hypoxylaceae</taxon>
        <taxon>Daldinia</taxon>
    </lineage>
</organism>
<dbReference type="PANTHER" id="PTHR43791:SF63">
    <property type="entry name" value="HIGH AFFINITY CYSTEINE TRANSPORTER"/>
    <property type="match status" value="1"/>
</dbReference>
<evidence type="ECO:0000256" key="1">
    <source>
        <dbReference type="ARBA" id="ARBA00004141"/>
    </source>
</evidence>
<evidence type="ECO:0000313" key="8">
    <source>
        <dbReference type="Proteomes" id="UP001369815"/>
    </source>
</evidence>
<keyword evidence="2" id="KW-0813">Transport</keyword>
<evidence type="ECO:0000313" key="7">
    <source>
        <dbReference type="EMBL" id="KAK6952545.1"/>
    </source>
</evidence>
<evidence type="ECO:0000256" key="6">
    <source>
        <dbReference type="SAM" id="Phobius"/>
    </source>
</evidence>
<reference evidence="7 8" key="1">
    <citation type="journal article" date="2024" name="Front Chem Biol">
        <title>Unveiling the potential of Daldinia eschscholtzii MFLUCC 19-0629 through bioactivity and bioinformatics studies for enhanced sustainable agriculture production.</title>
        <authorList>
            <person name="Brooks S."/>
            <person name="Weaver J.A."/>
            <person name="Klomchit A."/>
            <person name="Alharthi S.A."/>
            <person name="Onlamun T."/>
            <person name="Nurani R."/>
            <person name="Vong T.K."/>
            <person name="Alberti F."/>
            <person name="Greco C."/>
        </authorList>
    </citation>
    <scope>NUCLEOTIDE SEQUENCE [LARGE SCALE GENOMIC DNA]</scope>
    <source>
        <strain evidence="7">MFLUCC 19-0629</strain>
    </source>
</reference>
<sequence length="86" mass="10061">MSRNAIGPQVFLSREAPKYHTAFATHLGCYAFLVVILLFFRFYLSRQNKKRDELAAAGVSEARDERLAHAFEDLTDRENPNFRYEY</sequence>
<dbReference type="Proteomes" id="UP001369815">
    <property type="component" value="Unassembled WGS sequence"/>
</dbReference>
<keyword evidence="8" id="KW-1185">Reference proteome</keyword>
<comment type="caution">
    <text evidence="7">The sequence shown here is derived from an EMBL/GenBank/DDBJ whole genome shotgun (WGS) entry which is preliminary data.</text>
</comment>
<evidence type="ECO:0000256" key="3">
    <source>
        <dbReference type="ARBA" id="ARBA00022692"/>
    </source>
</evidence>
<evidence type="ECO:0000256" key="5">
    <source>
        <dbReference type="ARBA" id="ARBA00023136"/>
    </source>
</evidence>
<dbReference type="GO" id="GO:0016020">
    <property type="term" value="C:membrane"/>
    <property type="evidence" value="ECO:0007669"/>
    <property type="project" value="UniProtKB-SubCell"/>
</dbReference>
<feature type="transmembrane region" description="Helical" evidence="6">
    <location>
        <begin position="23"/>
        <end position="44"/>
    </location>
</feature>